<dbReference type="Pfam" id="PF00353">
    <property type="entry name" value="HemolysinCabind"/>
    <property type="match status" value="3"/>
</dbReference>
<dbReference type="Gene3D" id="2.150.10.10">
    <property type="entry name" value="Serralysin-like metalloprotease, C-terminal"/>
    <property type="match status" value="1"/>
</dbReference>
<dbReference type="PANTHER" id="PTHR38340:SF1">
    <property type="entry name" value="S-LAYER PROTEIN"/>
    <property type="match status" value="1"/>
</dbReference>
<protein>
    <recommendedName>
        <fullName evidence="5">Haemolysin-type calcium binding-related domain-containing protein</fullName>
    </recommendedName>
</protein>
<comment type="subcellular location">
    <subcellularLocation>
        <location evidence="1">Secreted</location>
    </subcellularLocation>
</comment>
<proteinExistence type="predicted"/>
<dbReference type="GO" id="GO:0005576">
    <property type="term" value="C:extracellular region"/>
    <property type="evidence" value="ECO:0007669"/>
    <property type="project" value="UniProtKB-SubCell"/>
</dbReference>
<evidence type="ECO:0000259" key="5">
    <source>
        <dbReference type="Pfam" id="PF06594"/>
    </source>
</evidence>
<evidence type="ECO:0000313" key="7">
    <source>
        <dbReference type="Proteomes" id="UP000004473"/>
    </source>
</evidence>
<evidence type="ECO:0000313" key="6">
    <source>
        <dbReference type="EMBL" id="EIG28355.1"/>
    </source>
</evidence>
<feature type="region of interest" description="Disordered" evidence="4">
    <location>
        <begin position="1"/>
        <end position="26"/>
    </location>
</feature>
<reference evidence="6 7" key="1">
    <citation type="submission" date="2012-04" db="EMBL/GenBank/DDBJ databases">
        <authorList>
            <person name="Harkins D.M."/>
            <person name="Madupu R."/>
            <person name="Durkin A.S."/>
            <person name="Torralba M."/>
            <person name="Methe B."/>
            <person name="Sutton G.G."/>
            <person name="Nelson K.E."/>
        </authorList>
    </citation>
    <scope>NUCLEOTIDE SEQUENCE [LARGE SCALE GENOMIC DNA]</scope>
    <source>
        <strain evidence="6 7">VK64</strain>
    </source>
</reference>
<accession>I2NR94</accession>
<feature type="domain" description="Haemolysin-type calcium binding-related" evidence="5">
    <location>
        <begin position="201"/>
        <end position="231"/>
    </location>
</feature>
<dbReference type="InterPro" id="IPR050557">
    <property type="entry name" value="RTX_toxin/Mannuronan_C5-epim"/>
</dbReference>
<dbReference type="InterPro" id="IPR001343">
    <property type="entry name" value="Hemolysn_Ca-bd"/>
</dbReference>
<dbReference type="Proteomes" id="UP000004473">
    <property type="component" value="Unassembled WGS sequence"/>
</dbReference>
<dbReference type="PANTHER" id="PTHR38340">
    <property type="entry name" value="S-LAYER PROTEIN"/>
    <property type="match status" value="1"/>
</dbReference>
<keyword evidence="2" id="KW-0964">Secreted</keyword>
<keyword evidence="3" id="KW-0106">Calcium</keyword>
<gene>
    <name evidence="6" type="ORF">HMPREF1051_1201</name>
</gene>
<evidence type="ECO:0000256" key="3">
    <source>
        <dbReference type="ARBA" id="ARBA00022837"/>
    </source>
</evidence>
<dbReference type="AlphaFoldDB" id="I2NR94"/>
<comment type="caution">
    <text evidence="6">The sequence shown here is derived from an EMBL/GenBank/DDBJ whole genome shotgun (WGS) entry which is preliminary data.</text>
</comment>
<organism evidence="6 7">
    <name type="scientific">Neisseria sicca VK64</name>
    <dbReference type="NCBI Taxonomy" id="1095748"/>
    <lineage>
        <taxon>Bacteria</taxon>
        <taxon>Pseudomonadati</taxon>
        <taxon>Pseudomonadota</taxon>
        <taxon>Betaproteobacteria</taxon>
        <taxon>Neisseriales</taxon>
        <taxon>Neisseriaceae</taxon>
        <taxon>Neisseria</taxon>
    </lineage>
</organism>
<dbReference type="PRINTS" id="PR00313">
    <property type="entry name" value="CABNDNGRPT"/>
</dbReference>
<dbReference type="InterPro" id="IPR018511">
    <property type="entry name" value="Hemolysin-typ_Ca-bd_CS"/>
</dbReference>
<dbReference type="InterPro" id="IPR011049">
    <property type="entry name" value="Serralysin-like_metalloprot_C"/>
</dbReference>
<evidence type="ECO:0000256" key="2">
    <source>
        <dbReference type="ARBA" id="ARBA00022525"/>
    </source>
</evidence>
<name>I2NR94_NEISI</name>
<dbReference type="InterPro" id="IPR010566">
    <property type="entry name" value="Haemolys_ca-bd"/>
</dbReference>
<dbReference type="PATRIC" id="fig|1095748.3.peg.1481"/>
<dbReference type="Pfam" id="PF06594">
    <property type="entry name" value="HCBP_related"/>
    <property type="match status" value="1"/>
</dbReference>
<dbReference type="PROSITE" id="PS00330">
    <property type="entry name" value="HEMOLYSIN_CALCIUM"/>
    <property type="match status" value="3"/>
</dbReference>
<dbReference type="SUPFAM" id="SSF51120">
    <property type="entry name" value="beta-Roll"/>
    <property type="match status" value="2"/>
</dbReference>
<feature type="compositionally biased region" description="Polar residues" evidence="4">
    <location>
        <begin position="9"/>
        <end position="18"/>
    </location>
</feature>
<evidence type="ECO:0000256" key="4">
    <source>
        <dbReference type="SAM" id="MobiDB-lite"/>
    </source>
</evidence>
<evidence type="ECO:0000256" key="1">
    <source>
        <dbReference type="ARBA" id="ARBA00004613"/>
    </source>
</evidence>
<sequence length="257" mass="26955">MIYGGDGNDTLQGDNNGDSLYGQGGKDYLQGGDGNDYLNGGADADIMRGGDGNDVYFVDHKGDQVIEYGNANGGIDTVRSVIDYTLTDNVEHLFLQGSGNINGTGNALNNDINGNSGNNHLYGLAGDDCLVGKDGNDYLDGGIGNDVLIGGTGDDTYFFDKGYGRDTIQDESGNDTLQFGKGISASDVLLSKTGNSLTVSVGGGDTVTIDDWFSGNNHKIENFKFADGSTYEVTGHGDYYSLSAVNSIQQQTQVPSI</sequence>
<dbReference type="EMBL" id="AJMT01000115">
    <property type="protein sequence ID" value="EIG28355.1"/>
    <property type="molecule type" value="Genomic_DNA"/>
</dbReference>
<dbReference type="GO" id="GO:0005509">
    <property type="term" value="F:calcium ion binding"/>
    <property type="evidence" value="ECO:0007669"/>
    <property type="project" value="InterPro"/>
</dbReference>